<keyword evidence="3" id="KW-0732">Signal</keyword>
<dbReference type="GO" id="GO:0030976">
    <property type="term" value="F:thiamine pyrophosphate binding"/>
    <property type="evidence" value="ECO:0007669"/>
    <property type="project" value="TreeGrafter"/>
</dbReference>
<dbReference type="EMBL" id="VCKW01000012">
    <property type="protein sequence ID" value="TMR06599.1"/>
    <property type="molecule type" value="Genomic_DNA"/>
</dbReference>
<dbReference type="PANTHER" id="PTHR30006">
    <property type="entry name" value="THIAMINE-BINDING PERIPLASMIC PROTEIN-RELATED"/>
    <property type="match status" value="1"/>
</dbReference>
<dbReference type="InterPro" id="IPR006059">
    <property type="entry name" value="SBP"/>
</dbReference>
<dbReference type="SUPFAM" id="SSF53850">
    <property type="entry name" value="Periplasmic binding protein-like II"/>
    <property type="match status" value="1"/>
</dbReference>
<dbReference type="Gene3D" id="3.40.190.10">
    <property type="entry name" value="Periplasmic binding protein-like II"/>
    <property type="match status" value="2"/>
</dbReference>
<name>A0A5C4JJK2_9ACTN</name>
<evidence type="ECO:0000313" key="6">
    <source>
        <dbReference type="EMBL" id="TMR06599.1"/>
    </source>
</evidence>
<evidence type="ECO:0000256" key="5">
    <source>
        <dbReference type="SAM" id="MobiDB-lite"/>
    </source>
</evidence>
<feature type="region of interest" description="Disordered" evidence="5">
    <location>
        <begin position="1"/>
        <end position="53"/>
    </location>
</feature>
<dbReference type="PANTHER" id="PTHR30006:SF3">
    <property type="entry name" value="THIAMINE-BINDING PERIPLASMIC PROTEIN"/>
    <property type="match status" value="1"/>
</dbReference>
<evidence type="ECO:0000256" key="4">
    <source>
        <dbReference type="ARBA" id="ARBA00022764"/>
    </source>
</evidence>
<comment type="subcellular location">
    <subcellularLocation>
        <location evidence="1">Periplasm</location>
    </subcellularLocation>
</comment>
<keyword evidence="2" id="KW-0813">Transport</keyword>
<dbReference type="GO" id="GO:0030288">
    <property type="term" value="C:outer membrane-bounded periplasmic space"/>
    <property type="evidence" value="ECO:0007669"/>
    <property type="project" value="TreeGrafter"/>
</dbReference>
<evidence type="ECO:0000256" key="1">
    <source>
        <dbReference type="ARBA" id="ARBA00004418"/>
    </source>
</evidence>
<dbReference type="GO" id="GO:0030975">
    <property type="term" value="F:thiamine binding"/>
    <property type="evidence" value="ECO:0007669"/>
    <property type="project" value="TreeGrafter"/>
</dbReference>
<gene>
    <name evidence="6" type="ORF">ETD83_03850</name>
</gene>
<protein>
    <submittedName>
        <fullName evidence="6">Extracellular solute-binding protein</fullName>
    </submittedName>
</protein>
<evidence type="ECO:0000313" key="7">
    <source>
        <dbReference type="Proteomes" id="UP000309174"/>
    </source>
</evidence>
<dbReference type="Pfam" id="PF13416">
    <property type="entry name" value="SBP_bac_8"/>
    <property type="match status" value="1"/>
</dbReference>
<dbReference type="Proteomes" id="UP000309174">
    <property type="component" value="Unassembled WGS sequence"/>
</dbReference>
<reference evidence="6 7" key="1">
    <citation type="submission" date="2019-05" db="EMBL/GenBank/DDBJ databases">
        <title>Draft genome sequence of Actinomadura sp. 14C53.</title>
        <authorList>
            <person name="Saricaoglu S."/>
            <person name="Isik K."/>
        </authorList>
    </citation>
    <scope>NUCLEOTIDE SEQUENCE [LARGE SCALE GENOMIC DNA]</scope>
    <source>
        <strain evidence="6 7">14C53</strain>
    </source>
</reference>
<dbReference type="OrthoDB" id="9815444at2"/>
<sequence>MTRPPTQRTREPLTRGVRTGGSQGLRPPQKKEQDDMSSQRTHASGVKRDRRGRRGRIAAALSVAVAVATVTAACGSDSDSGGGSDTLVIAGWGGSFTAANKEFFYDQFQKDTGIKVTIATPGGGFAAKVAAQRAGNNIEWDLLEAPGGDTSKLVLDGNLERFPESLIKEITPLVADGAIRPGPSEPYYLDHGGTVNLIGCNTKLVKKCPTNPREFWDVKNFPGTRGITANNPIFTSLFALAGDGVQPQQYFPVDVNRAMTALKRIKPNVQVWSTSPAQMQQAVVDGEVAIMQAPNTVLVSAMKQVPQLKLHWDGGLLFDEGWCVTKGAKNKEAAFKFIKWYAEHREAQAKFTEKIYSGTGGRDMQKYLSPEAIENLPINKTGVTLVDGKAGAKQQQELGKALREILVG</sequence>
<accession>A0A5C4JJK2</accession>
<keyword evidence="7" id="KW-1185">Reference proteome</keyword>
<dbReference type="AlphaFoldDB" id="A0A5C4JJK2"/>
<comment type="caution">
    <text evidence="6">The sequence shown here is derived from an EMBL/GenBank/DDBJ whole genome shotgun (WGS) entry which is preliminary data.</text>
</comment>
<dbReference type="GO" id="GO:0015888">
    <property type="term" value="P:thiamine transport"/>
    <property type="evidence" value="ECO:0007669"/>
    <property type="project" value="TreeGrafter"/>
</dbReference>
<proteinExistence type="predicted"/>
<keyword evidence="4" id="KW-0574">Periplasm</keyword>
<evidence type="ECO:0000256" key="2">
    <source>
        <dbReference type="ARBA" id="ARBA00022448"/>
    </source>
</evidence>
<organism evidence="6 7">
    <name type="scientific">Actinomadura soli</name>
    <dbReference type="NCBI Taxonomy" id="2508997"/>
    <lineage>
        <taxon>Bacteria</taxon>
        <taxon>Bacillati</taxon>
        <taxon>Actinomycetota</taxon>
        <taxon>Actinomycetes</taxon>
        <taxon>Streptosporangiales</taxon>
        <taxon>Thermomonosporaceae</taxon>
        <taxon>Actinomadura</taxon>
    </lineage>
</organism>
<evidence type="ECO:0000256" key="3">
    <source>
        <dbReference type="ARBA" id="ARBA00022729"/>
    </source>
</evidence>